<reference evidence="1" key="1">
    <citation type="journal article" date="2014" name="Int. J. Syst. Evol. Microbiol.">
        <title>Complete genome sequence of Corynebacterium casei LMG S-19264T (=DSM 44701T), isolated from a smear-ripened cheese.</title>
        <authorList>
            <consortium name="US DOE Joint Genome Institute (JGI-PGF)"/>
            <person name="Walter F."/>
            <person name="Albersmeier A."/>
            <person name="Kalinowski J."/>
            <person name="Ruckert C."/>
        </authorList>
    </citation>
    <scope>NUCLEOTIDE SEQUENCE</scope>
    <source>
        <strain evidence="1">JCM 17251</strain>
    </source>
</reference>
<dbReference type="EMBL" id="BMOS01000060">
    <property type="protein sequence ID" value="GGN67434.1"/>
    <property type="molecule type" value="Genomic_DNA"/>
</dbReference>
<name>A0A918D5Q4_9BACI</name>
<accession>A0A918D5Q4</accession>
<protein>
    <recommendedName>
        <fullName evidence="3">Transposase</fullName>
    </recommendedName>
</protein>
<proteinExistence type="predicted"/>
<dbReference type="AlphaFoldDB" id="A0A918D5Q4"/>
<comment type="caution">
    <text evidence="1">The sequence shown here is derived from an EMBL/GenBank/DDBJ whole genome shotgun (WGS) entry which is preliminary data.</text>
</comment>
<keyword evidence="2" id="KW-1185">Reference proteome</keyword>
<organism evidence="1 2">
    <name type="scientific">Oceanobacillus indicireducens</name>
    <dbReference type="NCBI Taxonomy" id="1004261"/>
    <lineage>
        <taxon>Bacteria</taxon>
        <taxon>Bacillati</taxon>
        <taxon>Bacillota</taxon>
        <taxon>Bacilli</taxon>
        <taxon>Bacillales</taxon>
        <taxon>Bacillaceae</taxon>
        <taxon>Oceanobacillus</taxon>
    </lineage>
</organism>
<gene>
    <name evidence="1" type="ORF">GCM10007971_38270</name>
</gene>
<dbReference type="Proteomes" id="UP000624041">
    <property type="component" value="Unassembled WGS sequence"/>
</dbReference>
<evidence type="ECO:0008006" key="3">
    <source>
        <dbReference type="Google" id="ProtNLM"/>
    </source>
</evidence>
<sequence>MKEIRDLPEAEKILEIPISYEERGKELGRKEGRVEGVKQVAMEMIKEGASLEFIFKVTKLTMEELEKLKKHI</sequence>
<evidence type="ECO:0000313" key="1">
    <source>
        <dbReference type="EMBL" id="GGN67434.1"/>
    </source>
</evidence>
<dbReference type="RefSeq" id="WP_188859785.1">
    <property type="nucleotide sequence ID" value="NZ_BMOS01000060.1"/>
</dbReference>
<reference evidence="1" key="2">
    <citation type="submission" date="2020-09" db="EMBL/GenBank/DDBJ databases">
        <authorList>
            <person name="Sun Q."/>
            <person name="Ohkuma M."/>
        </authorList>
    </citation>
    <scope>NUCLEOTIDE SEQUENCE</scope>
    <source>
        <strain evidence="1">JCM 17251</strain>
    </source>
</reference>
<evidence type="ECO:0000313" key="2">
    <source>
        <dbReference type="Proteomes" id="UP000624041"/>
    </source>
</evidence>